<sequence length="105" mass="11126">MATPTPPPPPPPPPPPDTTPPAQPLTISTSTSHPLHHTPLSGRSEGKSTRLMLSFIPLPLLSHSPSQPVPPFLSSPTPQVSHIGNSRPHFMPPNTALAQPNHTDK</sequence>
<dbReference type="Proteomes" id="UP000324222">
    <property type="component" value="Unassembled WGS sequence"/>
</dbReference>
<accession>A0A5B7EQX3</accession>
<organism evidence="2 3">
    <name type="scientific">Portunus trituberculatus</name>
    <name type="common">Swimming crab</name>
    <name type="synonym">Neptunus trituberculatus</name>
    <dbReference type="NCBI Taxonomy" id="210409"/>
    <lineage>
        <taxon>Eukaryota</taxon>
        <taxon>Metazoa</taxon>
        <taxon>Ecdysozoa</taxon>
        <taxon>Arthropoda</taxon>
        <taxon>Crustacea</taxon>
        <taxon>Multicrustacea</taxon>
        <taxon>Malacostraca</taxon>
        <taxon>Eumalacostraca</taxon>
        <taxon>Eucarida</taxon>
        <taxon>Decapoda</taxon>
        <taxon>Pleocyemata</taxon>
        <taxon>Brachyura</taxon>
        <taxon>Eubrachyura</taxon>
        <taxon>Portunoidea</taxon>
        <taxon>Portunidae</taxon>
        <taxon>Portuninae</taxon>
        <taxon>Portunus</taxon>
    </lineage>
</organism>
<proteinExistence type="predicted"/>
<dbReference type="AlphaFoldDB" id="A0A5B7EQX3"/>
<evidence type="ECO:0000256" key="1">
    <source>
        <dbReference type="SAM" id="MobiDB-lite"/>
    </source>
</evidence>
<evidence type="ECO:0000313" key="3">
    <source>
        <dbReference type="Proteomes" id="UP000324222"/>
    </source>
</evidence>
<evidence type="ECO:0000313" key="2">
    <source>
        <dbReference type="EMBL" id="MPC35529.1"/>
    </source>
</evidence>
<gene>
    <name evidence="2" type="ORF">E2C01_028954</name>
</gene>
<comment type="caution">
    <text evidence="2">The sequence shown here is derived from an EMBL/GenBank/DDBJ whole genome shotgun (WGS) entry which is preliminary data.</text>
</comment>
<feature type="compositionally biased region" description="Polar residues" evidence="1">
    <location>
        <begin position="96"/>
        <end position="105"/>
    </location>
</feature>
<protein>
    <submittedName>
        <fullName evidence="2">Uncharacterized protein</fullName>
    </submittedName>
</protein>
<keyword evidence="3" id="KW-1185">Reference proteome</keyword>
<feature type="compositionally biased region" description="Polar residues" evidence="1">
    <location>
        <begin position="74"/>
        <end position="84"/>
    </location>
</feature>
<feature type="region of interest" description="Disordered" evidence="1">
    <location>
        <begin position="1"/>
        <end position="48"/>
    </location>
</feature>
<name>A0A5B7EQX3_PORTR</name>
<feature type="region of interest" description="Disordered" evidence="1">
    <location>
        <begin position="62"/>
        <end position="105"/>
    </location>
</feature>
<dbReference type="EMBL" id="VSRR010003298">
    <property type="protein sequence ID" value="MPC35529.1"/>
    <property type="molecule type" value="Genomic_DNA"/>
</dbReference>
<feature type="compositionally biased region" description="Pro residues" evidence="1">
    <location>
        <begin position="1"/>
        <end position="23"/>
    </location>
</feature>
<reference evidence="2 3" key="1">
    <citation type="submission" date="2019-05" db="EMBL/GenBank/DDBJ databases">
        <title>Another draft genome of Portunus trituberculatus and its Hox gene families provides insights of decapod evolution.</title>
        <authorList>
            <person name="Jeong J.-H."/>
            <person name="Song I."/>
            <person name="Kim S."/>
            <person name="Choi T."/>
            <person name="Kim D."/>
            <person name="Ryu S."/>
            <person name="Kim W."/>
        </authorList>
    </citation>
    <scope>NUCLEOTIDE SEQUENCE [LARGE SCALE GENOMIC DNA]</scope>
    <source>
        <tissue evidence="2">Muscle</tissue>
    </source>
</reference>